<feature type="compositionally biased region" description="Acidic residues" evidence="3">
    <location>
        <begin position="150"/>
        <end position="160"/>
    </location>
</feature>
<dbReference type="GO" id="GO:0008270">
    <property type="term" value="F:zinc ion binding"/>
    <property type="evidence" value="ECO:0007669"/>
    <property type="project" value="InterPro"/>
</dbReference>
<keyword evidence="2" id="KW-0539">Nucleus</keyword>
<name>A0A409WKY0_PSICY</name>
<evidence type="ECO:0000313" key="5">
    <source>
        <dbReference type="EMBL" id="PPQ79139.1"/>
    </source>
</evidence>
<keyword evidence="6" id="KW-1185">Reference proteome</keyword>
<evidence type="ECO:0000256" key="3">
    <source>
        <dbReference type="SAM" id="MobiDB-lite"/>
    </source>
</evidence>
<feature type="domain" description="Xylanolytic transcriptional activator regulatory" evidence="4">
    <location>
        <begin position="383"/>
        <end position="456"/>
    </location>
</feature>
<dbReference type="InterPro" id="IPR036864">
    <property type="entry name" value="Zn2-C6_fun-type_DNA-bd_sf"/>
</dbReference>
<sequence length="835" mass="94510">MPVDKTPNIISDAASQSAQTQRIKRRRLRGACDACRTKKSDSAVKPENICTNCTLANTPCTHEVPRWTKEKKIKQMTVAYVETLETRIKKLEDYIQKLHPGEDIDHVIEIHNRDQSVSPSHSQASSSGNLDFARTTNLRFPKPRSGDSSTSDDESNESDTEDLALTALTENMKKFTIATTSMIDERFYGSARRVNFLVGIFMLAKDVTDLKKGVTGEFDEVLDPNRYRRRIFWDLEPAVISGVLITVQWEMSYVSSPDPPYIYPDTDLIDSLVSLYFGRVNILIPILHRPTFMKSLSLRQHLWDSLFGMTVLLVCALGSKYSQDSRVTMLNDPSNSGMSAGWHYFTQVQVYRRRMLYQSTTYDLQYYALAALYLNGTSMPQASWTLLAVGLRHGFEKGVHRRKGPRQAPSAENELQKRAFWALICLDSTESSFVGRPCSTPLETYDLEYPIECDDEYWDTDNPETSFRQPEGKPCSISAFIYFIKLCEILGFALRTLYTNKKTRLLSGLIGSKWEERMVAELASSLNKWKDSLPEHQPRILVHWDSERQEESFFHQSVILHVTYCYILLQIHRPYITRTCPLALSSRAICSHAARTCSGILEAATGRGIRVLPVTISNGADSYPTILQTVAYTAAMMITLSLWGGQSIGYSGDPREDLVNLQKCLRYLKECEKSDILTEAGAMHENRPMTAYSQPSPHPVPKYPAPNSTTEGLRHMSAMGVPDIPSLAPVLEEPMLSMDDWNHRRLLLTEMGYLVEQPITNHSSNEMPNIVPVEYNTYSSQPGDSAPMTATAQVSSMENNDLFTFWSGIPTPFTSLSVYSLEEWDAYYRAFMCQP</sequence>
<gene>
    <name evidence="5" type="ORF">CVT25_002872</name>
</gene>
<dbReference type="CDD" id="cd00067">
    <property type="entry name" value="GAL4"/>
    <property type="match status" value="1"/>
</dbReference>
<dbReference type="InterPro" id="IPR001138">
    <property type="entry name" value="Zn2Cys6_DnaBD"/>
</dbReference>
<comment type="caution">
    <text evidence="5">The sequence shown here is derived from an EMBL/GenBank/DDBJ whole genome shotgun (WGS) entry which is preliminary data.</text>
</comment>
<organism evidence="5 6">
    <name type="scientific">Psilocybe cyanescens</name>
    <dbReference type="NCBI Taxonomy" id="93625"/>
    <lineage>
        <taxon>Eukaryota</taxon>
        <taxon>Fungi</taxon>
        <taxon>Dikarya</taxon>
        <taxon>Basidiomycota</taxon>
        <taxon>Agaricomycotina</taxon>
        <taxon>Agaricomycetes</taxon>
        <taxon>Agaricomycetidae</taxon>
        <taxon>Agaricales</taxon>
        <taxon>Agaricineae</taxon>
        <taxon>Strophariaceae</taxon>
        <taxon>Psilocybe</taxon>
    </lineage>
</organism>
<dbReference type="STRING" id="93625.A0A409WKY0"/>
<dbReference type="GO" id="GO:0006351">
    <property type="term" value="P:DNA-templated transcription"/>
    <property type="evidence" value="ECO:0007669"/>
    <property type="project" value="InterPro"/>
</dbReference>
<dbReference type="AlphaFoldDB" id="A0A409WKY0"/>
<accession>A0A409WKY0</accession>
<dbReference type="Gene3D" id="4.10.240.10">
    <property type="entry name" value="Zn(2)-C6 fungal-type DNA-binding domain"/>
    <property type="match status" value="1"/>
</dbReference>
<dbReference type="GO" id="GO:0000981">
    <property type="term" value="F:DNA-binding transcription factor activity, RNA polymerase II-specific"/>
    <property type="evidence" value="ECO:0007669"/>
    <property type="project" value="InterPro"/>
</dbReference>
<dbReference type="InParanoid" id="A0A409WKY0"/>
<evidence type="ECO:0000313" key="6">
    <source>
        <dbReference type="Proteomes" id="UP000283269"/>
    </source>
</evidence>
<dbReference type="EMBL" id="NHYD01003391">
    <property type="protein sequence ID" value="PPQ79139.1"/>
    <property type="molecule type" value="Genomic_DNA"/>
</dbReference>
<dbReference type="SUPFAM" id="SSF57701">
    <property type="entry name" value="Zn2/Cys6 DNA-binding domain"/>
    <property type="match status" value="1"/>
</dbReference>
<reference evidence="5 6" key="1">
    <citation type="journal article" date="2018" name="Evol. Lett.">
        <title>Horizontal gene cluster transfer increased hallucinogenic mushroom diversity.</title>
        <authorList>
            <person name="Reynolds H.T."/>
            <person name="Vijayakumar V."/>
            <person name="Gluck-Thaler E."/>
            <person name="Korotkin H.B."/>
            <person name="Matheny P.B."/>
            <person name="Slot J.C."/>
        </authorList>
    </citation>
    <scope>NUCLEOTIDE SEQUENCE [LARGE SCALE GENOMIC DNA]</scope>
    <source>
        <strain evidence="5 6">2631</strain>
    </source>
</reference>
<dbReference type="SMART" id="SM00906">
    <property type="entry name" value="Fungal_trans"/>
    <property type="match status" value="1"/>
</dbReference>
<feature type="region of interest" description="Disordered" evidence="3">
    <location>
        <begin position="114"/>
        <end position="160"/>
    </location>
</feature>
<dbReference type="OrthoDB" id="2503714at2759"/>
<protein>
    <recommendedName>
        <fullName evidence="4">Xylanolytic transcriptional activator regulatory domain-containing protein</fullName>
    </recommendedName>
</protein>
<dbReference type="CDD" id="cd12148">
    <property type="entry name" value="fungal_TF_MHR"/>
    <property type="match status" value="1"/>
</dbReference>
<dbReference type="GO" id="GO:0003677">
    <property type="term" value="F:DNA binding"/>
    <property type="evidence" value="ECO:0007669"/>
    <property type="project" value="InterPro"/>
</dbReference>
<evidence type="ECO:0000256" key="2">
    <source>
        <dbReference type="ARBA" id="ARBA00023242"/>
    </source>
</evidence>
<proteinExistence type="predicted"/>
<dbReference type="InterPro" id="IPR050987">
    <property type="entry name" value="AtrR-like"/>
</dbReference>
<evidence type="ECO:0000256" key="1">
    <source>
        <dbReference type="ARBA" id="ARBA00022723"/>
    </source>
</evidence>
<dbReference type="Proteomes" id="UP000283269">
    <property type="component" value="Unassembled WGS sequence"/>
</dbReference>
<dbReference type="PANTHER" id="PTHR46910:SF38">
    <property type="entry name" value="ZN(2)-C6 FUNGAL-TYPE DOMAIN-CONTAINING PROTEIN"/>
    <property type="match status" value="1"/>
</dbReference>
<evidence type="ECO:0000259" key="4">
    <source>
        <dbReference type="SMART" id="SM00906"/>
    </source>
</evidence>
<dbReference type="Pfam" id="PF04082">
    <property type="entry name" value="Fungal_trans"/>
    <property type="match status" value="1"/>
</dbReference>
<keyword evidence="1" id="KW-0479">Metal-binding</keyword>
<dbReference type="InterPro" id="IPR007219">
    <property type="entry name" value="XnlR_reg_dom"/>
</dbReference>
<dbReference type="PANTHER" id="PTHR46910">
    <property type="entry name" value="TRANSCRIPTION FACTOR PDR1"/>
    <property type="match status" value="1"/>
</dbReference>
<feature type="compositionally biased region" description="Low complexity" evidence="3">
    <location>
        <begin position="116"/>
        <end position="127"/>
    </location>
</feature>